<reference evidence="2" key="1">
    <citation type="submission" date="2025-08" db="UniProtKB">
        <authorList>
            <consortium name="RefSeq"/>
        </authorList>
    </citation>
    <scope>IDENTIFICATION</scope>
    <source>
        <tissue evidence="2">Leaves</tissue>
    </source>
</reference>
<dbReference type="RefSeq" id="XP_035542065.1">
    <property type="nucleotide sequence ID" value="XM_035686172.1"/>
</dbReference>
<dbReference type="PANTHER" id="PTHR31286">
    <property type="entry name" value="GLYCINE-RICH CELL WALL STRUCTURAL PROTEIN 1.8-LIKE"/>
    <property type="match status" value="1"/>
</dbReference>
<dbReference type="GeneID" id="118344779"/>
<dbReference type="OrthoDB" id="1938170at2759"/>
<dbReference type="Proteomes" id="UP000235220">
    <property type="component" value="Chromosome 16"/>
</dbReference>
<name>A0A6P9E1V3_JUGRE</name>
<sequence length="231" mass="26992">MEESQEVLSQRLSLSEQEKEEIIVEEVLLEETKQRGEHSLLVSLLMDKHYNHEVFKQNLRRIWRPVKKIWFKELGSKLLLVEFEDQREKARVQREGPWPFDRNLVLMQNFEGDILANKIKIVKVVFWIRLYELPLGAMNEKVVRMIGDCIGTVEEINIEKDEVAWGQFIRMRVSLDVTKPLMCGKCINLSAHGVCWVRFTYERLRTLGLCKMPAGPHNPHNPIGLNPLMSG</sequence>
<evidence type="ECO:0000313" key="1">
    <source>
        <dbReference type="Proteomes" id="UP000235220"/>
    </source>
</evidence>
<organism evidence="1 2">
    <name type="scientific">Juglans regia</name>
    <name type="common">English walnut</name>
    <dbReference type="NCBI Taxonomy" id="51240"/>
    <lineage>
        <taxon>Eukaryota</taxon>
        <taxon>Viridiplantae</taxon>
        <taxon>Streptophyta</taxon>
        <taxon>Embryophyta</taxon>
        <taxon>Tracheophyta</taxon>
        <taxon>Spermatophyta</taxon>
        <taxon>Magnoliopsida</taxon>
        <taxon>eudicotyledons</taxon>
        <taxon>Gunneridae</taxon>
        <taxon>Pentapetalae</taxon>
        <taxon>rosids</taxon>
        <taxon>fabids</taxon>
        <taxon>Fagales</taxon>
        <taxon>Juglandaceae</taxon>
        <taxon>Juglans</taxon>
    </lineage>
</organism>
<dbReference type="AlphaFoldDB" id="A0A6P9E1V3"/>
<evidence type="ECO:0000313" key="2">
    <source>
        <dbReference type="RefSeq" id="XP_035542065.1"/>
    </source>
</evidence>
<dbReference type="InterPro" id="IPR040256">
    <property type="entry name" value="At4g02000-like"/>
</dbReference>
<keyword evidence="1" id="KW-1185">Reference proteome</keyword>
<accession>A0A6P9E1V3</accession>
<gene>
    <name evidence="2" type="primary">LOC118344779</name>
</gene>
<dbReference type="KEGG" id="jre:118344779"/>
<proteinExistence type="predicted"/>
<dbReference type="InParanoid" id="A0A6P9E1V3"/>
<dbReference type="PANTHER" id="PTHR31286:SF167">
    <property type="entry name" value="OS09G0268800 PROTEIN"/>
    <property type="match status" value="1"/>
</dbReference>
<protein>
    <submittedName>
        <fullName evidence="2">Uncharacterized protein LOC118344779</fullName>
    </submittedName>
</protein>